<dbReference type="KEGG" id="apol:K9D25_22995"/>
<evidence type="ECO:0000313" key="2">
    <source>
        <dbReference type="EMBL" id="UOK73524.1"/>
    </source>
</evidence>
<dbReference type="PANTHER" id="PTHR37844">
    <property type="entry name" value="SER/THR PROTEIN PHOSPHATASE SUPERFAMILY (AFU_ORTHOLOGUE AFUA_1G14840)"/>
    <property type="match status" value="1"/>
</dbReference>
<accession>A0A9E7CYI0</accession>
<dbReference type="PANTHER" id="PTHR37844:SF2">
    <property type="entry name" value="SER_THR PROTEIN PHOSPHATASE SUPERFAMILY (AFU_ORTHOLOGUE AFUA_1G14840)"/>
    <property type="match status" value="1"/>
</dbReference>
<dbReference type="GO" id="GO:0016787">
    <property type="term" value="F:hydrolase activity"/>
    <property type="evidence" value="ECO:0007669"/>
    <property type="project" value="InterPro"/>
</dbReference>
<dbReference type="Pfam" id="PF00149">
    <property type="entry name" value="Metallophos"/>
    <property type="match status" value="1"/>
</dbReference>
<dbReference type="AlphaFoldDB" id="A0A9E7CYI0"/>
<name>A0A9E7CYI0_9HYPH</name>
<sequence length="238" mass="26542">MHFDVLRPAHDIVVGLDVDLVIVAGDVCEGSEDGFRWLRHLIPSTPILTVAGNHTFYHRVIEHELEAAREAAPRYDVLFLENETIRFGGLTFAGATLWSDFAVNTEPVDAMENARQYVNDFRLIRTRDSDQPFAPEQALQRHQESVAFLATSGADVVVTHHAPSELSVPDYGPKKWIYHGAYASNLTSLIGQLQPQLWVHGHLHANADYRIGNTRILANPMGYGPQNPGFNPTLIVEL</sequence>
<gene>
    <name evidence="2" type="ORF">K9D25_22995</name>
</gene>
<dbReference type="SUPFAM" id="SSF56300">
    <property type="entry name" value="Metallo-dependent phosphatases"/>
    <property type="match status" value="1"/>
</dbReference>
<dbReference type="EMBL" id="CP083241">
    <property type="protein sequence ID" value="UOK73524.1"/>
    <property type="molecule type" value="Genomic_DNA"/>
</dbReference>
<geneLocation type="plasmid" evidence="2 3">
    <name>pB</name>
</geneLocation>
<dbReference type="Proteomes" id="UP000831684">
    <property type="component" value="Plasmid pB"/>
</dbReference>
<evidence type="ECO:0000313" key="3">
    <source>
        <dbReference type="Proteomes" id="UP000831684"/>
    </source>
</evidence>
<dbReference type="Gene3D" id="3.60.21.10">
    <property type="match status" value="1"/>
</dbReference>
<feature type="domain" description="Calcineurin-like phosphoesterase" evidence="1">
    <location>
        <begin position="12"/>
        <end position="205"/>
    </location>
</feature>
<reference evidence="2" key="1">
    <citation type="submission" date="2021-09" db="EMBL/GenBank/DDBJ databases">
        <title>Network and meta-omics reveal the key degrader and cooperation patterns in an efficient 1,4-dioxane-degrading microbial community.</title>
        <authorList>
            <person name="Dai C."/>
        </authorList>
    </citation>
    <scope>NUCLEOTIDE SEQUENCE</scope>
    <source>
        <strain evidence="2">ZM13</strain>
        <plasmid evidence="2">pB</plasmid>
    </source>
</reference>
<dbReference type="InterPro" id="IPR004843">
    <property type="entry name" value="Calcineurin-like_PHP"/>
</dbReference>
<dbReference type="InterPro" id="IPR029052">
    <property type="entry name" value="Metallo-depent_PP-like"/>
</dbReference>
<protein>
    <submittedName>
        <fullName evidence="2">Metallophosphoesterase</fullName>
    </submittedName>
</protein>
<proteinExistence type="predicted"/>
<keyword evidence="2" id="KW-0614">Plasmid</keyword>
<dbReference type="RefSeq" id="WP_244451143.1">
    <property type="nucleotide sequence ID" value="NZ_CP083241.1"/>
</dbReference>
<organism evidence="2 3">
    <name type="scientific">Ancylobacter polymorphus</name>
    <dbReference type="NCBI Taxonomy" id="223390"/>
    <lineage>
        <taxon>Bacteria</taxon>
        <taxon>Pseudomonadati</taxon>
        <taxon>Pseudomonadota</taxon>
        <taxon>Alphaproteobacteria</taxon>
        <taxon>Hyphomicrobiales</taxon>
        <taxon>Xanthobacteraceae</taxon>
        <taxon>Ancylobacter</taxon>
    </lineage>
</organism>
<evidence type="ECO:0000259" key="1">
    <source>
        <dbReference type="Pfam" id="PF00149"/>
    </source>
</evidence>